<comment type="caution">
    <text evidence="2">The sequence shown here is derived from an EMBL/GenBank/DDBJ whole genome shotgun (WGS) entry which is preliminary data.</text>
</comment>
<dbReference type="PANTHER" id="PTHR42928">
    <property type="entry name" value="TRICARBOXYLATE-BINDING PROTEIN"/>
    <property type="match status" value="1"/>
</dbReference>
<dbReference type="Gene3D" id="3.40.190.150">
    <property type="entry name" value="Bordetella uptake gene, domain 1"/>
    <property type="match status" value="1"/>
</dbReference>
<evidence type="ECO:0000313" key="3">
    <source>
        <dbReference type="Proteomes" id="UP001139516"/>
    </source>
</evidence>
<dbReference type="Proteomes" id="UP001139516">
    <property type="component" value="Unassembled WGS sequence"/>
</dbReference>
<name>A0A9X1YFT5_9PROT</name>
<dbReference type="Gene3D" id="3.40.190.10">
    <property type="entry name" value="Periplasmic binding protein-like II"/>
    <property type="match status" value="1"/>
</dbReference>
<gene>
    <name evidence="2" type="ORF">M0638_28515</name>
</gene>
<evidence type="ECO:0000256" key="1">
    <source>
        <dbReference type="ARBA" id="ARBA00006987"/>
    </source>
</evidence>
<organism evidence="2 3">
    <name type="scientific">Roseomonas acroporae</name>
    <dbReference type="NCBI Taxonomy" id="2937791"/>
    <lineage>
        <taxon>Bacteria</taxon>
        <taxon>Pseudomonadati</taxon>
        <taxon>Pseudomonadota</taxon>
        <taxon>Alphaproteobacteria</taxon>
        <taxon>Acetobacterales</taxon>
        <taxon>Roseomonadaceae</taxon>
        <taxon>Roseomonas</taxon>
    </lineage>
</organism>
<sequence>FSPSPPSSFPWRPTGALFASRTGITATHVPFRGAAQTIPAMLSGDVDFAIDNLASYIPAIQQGQMTPLAVTSAGRWPGLPQVPTMGEAGVPDFVVTSWATFVVPAGTPRAIMDQLSASIRSIATDPEMQQRFQTAGALILGSTPEEASARAARERPMWREMVRLSGARAD</sequence>
<dbReference type="SUPFAM" id="SSF53850">
    <property type="entry name" value="Periplasmic binding protein-like II"/>
    <property type="match status" value="1"/>
</dbReference>
<dbReference type="RefSeq" id="WP_248670340.1">
    <property type="nucleotide sequence ID" value="NZ_JALPRX010000279.1"/>
</dbReference>
<accession>A0A9X1YFT5</accession>
<dbReference type="Pfam" id="PF03401">
    <property type="entry name" value="TctC"/>
    <property type="match status" value="1"/>
</dbReference>
<proteinExistence type="inferred from homology"/>
<dbReference type="InterPro" id="IPR042100">
    <property type="entry name" value="Bug_dom1"/>
</dbReference>
<dbReference type="InterPro" id="IPR005064">
    <property type="entry name" value="BUG"/>
</dbReference>
<evidence type="ECO:0000313" key="2">
    <source>
        <dbReference type="EMBL" id="MCK8788300.1"/>
    </source>
</evidence>
<dbReference type="AlphaFoldDB" id="A0A9X1YFT5"/>
<dbReference type="CDD" id="cd07012">
    <property type="entry name" value="PBP2_Bug_TTT"/>
    <property type="match status" value="1"/>
</dbReference>
<protein>
    <submittedName>
        <fullName evidence="2">Tripartite tricarboxylate transporter substrate binding protein</fullName>
    </submittedName>
</protein>
<feature type="non-terminal residue" evidence="2">
    <location>
        <position position="1"/>
    </location>
</feature>
<dbReference type="EMBL" id="JALPRX010000279">
    <property type="protein sequence ID" value="MCK8788300.1"/>
    <property type="molecule type" value="Genomic_DNA"/>
</dbReference>
<reference evidence="2" key="1">
    <citation type="submission" date="2022-04" db="EMBL/GenBank/DDBJ databases">
        <title>Roseomonas acroporae sp. nov., isolated from coral Acropora digitifera.</title>
        <authorList>
            <person name="Sun H."/>
        </authorList>
    </citation>
    <scope>NUCLEOTIDE SEQUENCE</scope>
    <source>
        <strain evidence="2">NAR14</strain>
    </source>
</reference>
<dbReference type="PANTHER" id="PTHR42928:SF5">
    <property type="entry name" value="BLR1237 PROTEIN"/>
    <property type="match status" value="1"/>
</dbReference>
<keyword evidence="3" id="KW-1185">Reference proteome</keyword>
<comment type="similarity">
    <text evidence="1">Belongs to the UPF0065 (bug) family.</text>
</comment>